<dbReference type="Pfam" id="PF03478">
    <property type="entry name" value="Beta-prop_KIB1-4"/>
    <property type="match status" value="1"/>
</dbReference>
<evidence type="ECO:0000313" key="3">
    <source>
        <dbReference type="EMBL" id="JAU47287.1"/>
    </source>
</evidence>
<accession>A0A1J3FU18</accession>
<evidence type="ECO:0000259" key="2">
    <source>
        <dbReference type="Pfam" id="PF03478"/>
    </source>
</evidence>
<dbReference type="InterPro" id="IPR005174">
    <property type="entry name" value="KIB1-4_b-propeller"/>
</dbReference>
<evidence type="ECO:0000259" key="1">
    <source>
        <dbReference type="Pfam" id="PF00646"/>
    </source>
</evidence>
<feature type="domain" description="KIB1-4 beta-propeller" evidence="2">
    <location>
        <begin position="87"/>
        <end position="355"/>
    </location>
</feature>
<feature type="domain" description="F-box" evidence="1">
    <location>
        <begin position="29"/>
        <end position="61"/>
    </location>
</feature>
<sequence>MASPPLALAESPLPKSPAVSVTRRNRHCWSELPLDLMQSVFKRLGFADFERAKSVCSSWQSGTRQSQPNNQIPWMILFPEDKSYCLLFNPEDKEKVYKTQHLGDDLAKSECCKTYRSWLLMVTHNGRDRGSGSDVYMLNIFTHERINLPTCNQLFFMPRILWIDEETKDYLVIGIVDDEKVLSIKKGDDSWKEILLFPGIERRPMPIEEEIPQLVYKDDKLYCLNFNQVHIFDFSGVAPLLVFSTCVKECVKRLLDYPRWIPKYGDLQRRNNMVVTLGGDILIVRRKMLLRRSFTWNFKIFKMDSSDGNKWKEIFTLGDEAILLDLGITVLAKDLEGITSNSIYYNDEPDENLHYNDNVLVIYNVDTKKIEQPQEFVSSSDPFSYACWFLPSFKRG</sequence>
<name>A0A1J3FU18_NOCCA</name>
<dbReference type="PANTHER" id="PTHR44259:SF25">
    <property type="entry name" value="F-BOX DOMAIN-CONTAINING PROTEIN"/>
    <property type="match status" value="1"/>
</dbReference>
<dbReference type="AlphaFoldDB" id="A0A1J3FU18"/>
<organism evidence="3">
    <name type="scientific">Noccaea caerulescens</name>
    <name type="common">Alpine penny-cress</name>
    <name type="synonym">Thlaspi caerulescens</name>
    <dbReference type="NCBI Taxonomy" id="107243"/>
    <lineage>
        <taxon>Eukaryota</taxon>
        <taxon>Viridiplantae</taxon>
        <taxon>Streptophyta</taxon>
        <taxon>Embryophyta</taxon>
        <taxon>Tracheophyta</taxon>
        <taxon>Spermatophyta</taxon>
        <taxon>Magnoliopsida</taxon>
        <taxon>eudicotyledons</taxon>
        <taxon>Gunneridae</taxon>
        <taxon>Pentapetalae</taxon>
        <taxon>rosids</taxon>
        <taxon>malvids</taxon>
        <taxon>Brassicales</taxon>
        <taxon>Brassicaceae</taxon>
        <taxon>Coluteocarpeae</taxon>
        <taxon>Noccaea</taxon>
    </lineage>
</organism>
<dbReference type="InterPro" id="IPR050942">
    <property type="entry name" value="F-box_BR-signaling"/>
</dbReference>
<dbReference type="InterPro" id="IPR001810">
    <property type="entry name" value="F-box_dom"/>
</dbReference>
<dbReference type="PANTHER" id="PTHR44259">
    <property type="entry name" value="OS07G0183000 PROTEIN-RELATED"/>
    <property type="match status" value="1"/>
</dbReference>
<proteinExistence type="predicted"/>
<dbReference type="Gene3D" id="1.20.1280.50">
    <property type="match status" value="1"/>
</dbReference>
<dbReference type="EMBL" id="GEVK01005545">
    <property type="protein sequence ID" value="JAU47287.1"/>
    <property type="molecule type" value="Transcribed_RNA"/>
</dbReference>
<reference evidence="3" key="1">
    <citation type="submission" date="2016-07" db="EMBL/GenBank/DDBJ databases">
        <title>De novo transcriptome assembly of four accessions of the metal hyperaccumulator plant Noccaea caerulescens.</title>
        <authorList>
            <person name="Blande D."/>
            <person name="Halimaa P."/>
            <person name="Tervahauta A.I."/>
            <person name="Aarts M.G."/>
            <person name="Karenlampi S.O."/>
        </authorList>
    </citation>
    <scope>NUCLEOTIDE SEQUENCE</scope>
</reference>
<gene>
    <name evidence="3" type="ORF">LC_TR13111_c0_g1_i1_g.45515</name>
</gene>
<dbReference type="InterPro" id="IPR036047">
    <property type="entry name" value="F-box-like_dom_sf"/>
</dbReference>
<protein>
    <submittedName>
        <fullName evidence="3">F-box protein</fullName>
    </submittedName>
</protein>
<dbReference type="Pfam" id="PF00646">
    <property type="entry name" value="F-box"/>
    <property type="match status" value="1"/>
</dbReference>
<dbReference type="SUPFAM" id="SSF81383">
    <property type="entry name" value="F-box domain"/>
    <property type="match status" value="1"/>
</dbReference>